<evidence type="ECO:0000256" key="1">
    <source>
        <dbReference type="SAM" id="MobiDB-lite"/>
    </source>
</evidence>
<dbReference type="Proteomes" id="UP000580250">
    <property type="component" value="Unassembled WGS sequence"/>
</dbReference>
<organism evidence="2 3">
    <name type="scientific">Meloidogyne enterolobii</name>
    <name type="common">Root-knot nematode worm</name>
    <name type="synonym">Meloidogyne mayaguensis</name>
    <dbReference type="NCBI Taxonomy" id="390850"/>
    <lineage>
        <taxon>Eukaryota</taxon>
        <taxon>Metazoa</taxon>
        <taxon>Ecdysozoa</taxon>
        <taxon>Nematoda</taxon>
        <taxon>Chromadorea</taxon>
        <taxon>Rhabditida</taxon>
        <taxon>Tylenchina</taxon>
        <taxon>Tylenchomorpha</taxon>
        <taxon>Tylenchoidea</taxon>
        <taxon>Meloidogynidae</taxon>
        <taxon>Meloidogyninae</taxon>
        <taxon>Meloidogyne</taxon>
    </lineage>
</organism>
<dbReference type="AlphaFoldDB" id="A0A6V7W7A1"/>
<protein>
    <submittedName>
        <fullName evidence="2">Uncharacterized protein</fullName>
    </submittedName>
</protein>
<accession>A0A6V7W7A1</accession>
<evidence type="ECO:0000313" key="3">
    <source>
        <dbReference type="Proteomes" id="UP000580250"/>
    </source>
</evidence>
<gene>
    <name evidence="2" type="ORF">MENT_LOCUS35329</name>
</gene>
<name>A0A6V7W7A1_MELEN</name>
<proteinExistence type="predicted"/>
<sequence length="50" mass="5887">MLSRPEPHPKQFENPIPLHTSDVRDSRSRYLSREICRVFWALGLPQLRVG</sequence>
<feature type="region of interest" description="Disordered" evidence="1">
    <location>
        <begin position="1"/>
        <end position="23"/>
    </location>
</feature>
<dbReference type="EMBL" id="CAJEWN010000455">
    <property type="protein sequence ID" value="CAD2183066.1"/>
    <property type="molecule type" value="Genomic_DNA"/>
</dbReference>
<reference evidence="2 3" key="1">
    <citation type="submission" date="2020-08" db="EMBL/GenBank/DDBJ databases">
        <authorList>
            <person name="Koutsovoulos G."/>
            <person name="Danchin GJ E."/>
        </authorList>
    </citation>
    <scope>NUCLEOTIDE SEQUENCE [LARGE SCALE GENOMIC DNA]</scope>
</reference>
<evidence type="ECO:0000313" key="2">
    <source>
        <dbReference type="EMBL" id="CAD2183066.1"/>
    </source>
</evidence>
<feature type="compositionally biased region" description="Basic and acidic residues" evidence="1">
    <location>
        <begin position="1"/>
        <end position="11"/>
    </location>
</feature>
<comment type="caution">
    <text evidence="2">The sequence shown here is derived from an EMBL/GenBank/DDBJ whole genome shotgun (WGS) entry which is preliminary data.</text>
</comment>